<evidence type="ECO:0000313" key="4">
    <source>
        <dbReference type="EMBL" id="KZL69326.1"/>
    </source>
</evidence>
<dbReference type="InterPro" id="IPR037396">
    <property type="entry name" value="FMN_HAD"/>
</dbReference>
<dbReference type="InterPro" id="IPR000262">
    <property type="entry name" value="FMN-dep_DH"/>
</dbReference>
<comment type="cofactor">
    <cofactor evidence="1">
        <name>FMN</name>
        <dbReference type="ChEBI" id="CHEBI:58210"/>
    </cofactor>
</comment>
<dbReference type="EMBL" id="LFIV01000109">
    <property type="protein sequence ID" value="KZL69326.1"/>
    <property type="molecule type" value="Genomic_DNA"/>
</dbReference>
<dbReference type="GO" id="GO:0016491">
    <property type="term" value="F:oxidoreductase activity"/>
    <property type="evidence" value="ECO:0007669"/>
    <property type="project" value="UniProtKB-KW"/>
</dbReference>
<dbReference type="Pfam" id="PF01070">
    <property type="entry name" value="FMN_dh"/>
    <property type="match status" value="1"/>
</dbReference>
<accession>A0A166RJ38</accession>
<dbReference type="PANTHER" id="PTHR10578">
    <property type="entry name" value="S -2-HYDROXY-ACID OXIDASE-RELATED"/>
    <property type="match status" value="1"/>
</dbReference>
<keyword evidence="5" id="KW-1185">Reference proteome</keyword>
<evidence type="ECO:0000313" key="5">
    <source>
        <dbReference type="Proteomes" id="UP000076552"/>
    </source>
</evidence>
<dbReference type="PANTHER" id="PTHR10578:SF140">
    <property type="entry name" value="FMN HYDROXY ACID DEHYDROGENASE DOMAIN-CONTAINING PROTEIN"/>
    <property type="match status" value="1"/>
</dbReference>
<keyword evidence="2" id="KW-0560">Oxidoreductase</keyword>
<dbReference type="PROSITE" id="PS51349">
    <property type="entry name" value="FMN_HYDROXY_ACID_DH_2"/>
    <property type="match status" value="1"/>
</dbReference>
<evidence type="ECO:0000259" key="3">
    <source>
        <dbReference type="PROSITE" id="PS51349"/>
    </source>
</evidence>
<reference evidence="4 5" key="1">
    <citation type="submission" date="2015-06" db="EMBL/GenBank/DDBJ databases">
        <title>Survival trade-offs in plant roots during colonization by closely related pathogenic and mutualistic fungi.</title>
        <authorList>
            <person name="Hacquard S."/>
            <person name="Kracher B."/>
            <person name="Hiruma K."/>
            <person name="Weinman A."/>
            <person name="Muench P."/>
            <person name="Garrido Oter R."/>
            <person name="Ver Loren van Themaat E."/>
            <person name="Dallerey J.-F."/>
            <person name="Damm U."/>
            <person name="Henrissat B."/>
            <person name="Lespinet O."/>
            <person name="Thon M."/>
            <person name="Kemen E."/>
            <person name="McHardy A.C."/>
            <person name="Schulze-Lefert P."/>
            <person name="O'Connell R.J."/>
        </authorList>
    </citation>
    <scope>NUCLEOTIDE SEQUENCE [LARGE SCALE GENOMIC DNA]</scope>
    <source>
        <strain evidence="4 5">0861</strain>
    </source>
</reference>
<sequence length="180" mass="19498">MQKDCAHDVQYSSEIMQVLFQQIYVSTSQTENNMVFQQAEKTGAKALVLTADSAAPEHEFNLPIIHRGIQTAEDACMAVEVGAPAIFLSNHGGHALDGSPSPVEVAREIFEKDPGIFQKIELYADGCVRYGTNALELLALGVRAVGIGRPFMFVNVYGTKDVTRAIQPLKEEIATSAASL</sequence>
<evidence type="ECO:0000256" key="1">
    <source>
        <dbReference type="ARBA" id="ARBA00001917"/>
    </source>
</evidence>
<dbReference type="STRING" id="708197.A0A166RJ38"/>
<name>A0A166RJ38_9PEZI</name>
<dbReference type="InterPro" id="IPR013785">
    <property type="entry name" value="Aldolase_TIM"/>
</dbReference>
<dbReference type="Gene3D" id="3.20.20.70">
    <property type="entry name" value="Aldolase class I"/>
    <property type="match status" value="1"/>
</dbReference>
<gene>
    <name evidence="4" type="ORF">CT0861_12021</name>
</gene>
<protein>
    <submittedName>
        <fullName evidence="4">FMN-dependent dehydrogenase</fullName>
    </submittedName>
</protein>
<comment type="caution">
    <text evidence="4">The sequence shown here is derived from an EMBL/GenBank/DDBJ whole genome shotgun (WGS) entry which is preliminary data.</text>
</comment>
<organism evidence="4 5">
    <name type="scientific">Colletotrichum tofieldiae</name>
    <dbReference type="NCBI Taxonomy" id="708197"/>
    <lineage>
        <taxon>Eukaryota</taxon>
        <taxon>Fungi</taxon>
        <taxon>Dikarya</taxon>
        <taxon>Ascomycota</taxon>
        <taxon>Pezizomycotina</taxon>
        <taxon>Sordariomycetes</taxon>
        <taxon>Hypocreomycetidae</taxon>
        <taxon>Glomerellales</taxon>
        <taxon>Glomerellaceae</taxon>
        <taxon>Colletotrichum</taxon>
        <taxon>Colletotrichum spaethianum species complex</taxon>
    </lineage>
</organism>
<proteinExistence type="predicted"/>
<dbReference type="SUPFAM" id="SSF51395">
    <property type="entry name" value="FMN-linked oxidoreductases"/>
    <property type="match status" value="1"/>
</dbReference>
<dbReference type="Proteomes" id="UP000076552">
    <property type="component" value="Unassembled WGS sequence"/>
</dbReference>
<dbReference type="AlphaFoldDB" id="A0A166RJ38"/>
<feature type="domain" description="FMN hydroxy acid dehydrogenase" evidence="3">
    <location>
        <begin position="1"/>
        <end position="180"/>
    </location>
</feature>
<evidence type="ECO:0000256" key="2">
    <source>
        <dbReference type="ARBA" id="ARBA00023002"/>
    </source>
</evidence>